<comment type="caution">
    <text evidence="1">The sequence shown here is derived from an EMBL/GenBank/DDBJ whole genome shotgun (WGS) entry which is preliminary data.</text>
</comment>
<reference evidence="1 2" key="1">
    <citation type="submission" date="2019-07" db="EMBL/GenBank/DDBJ databases">
        <title>Whole genome shotgun sequence of Acetobacter nitrogenifigens NBRC 105050.</title>
        <authorList>
            <person name="Hosoyama A."/>
            <person name="Uohara A."/>
            <person name="Ohji S."/>
            <person name="Ichikawa N."/>
        </authorList>
    </citation>
    <scope>NUCLEOTIDE SEQUENCE [LARGE SCALE GENOMIC DNA]</scope>
    <source>
        <strain evidence="1 2">NBRC 105050</strain>
    </source>
</reference>
<protein>
    <submittedName>
        <fullName evidence="1">Uncharacterized protein</fullName>
    </submittedName>
</protein>
<organism evidence="1 2">
    <name type="scientific">Acetobacter nitrogenifigens DSM 23921 = NBRC 105050</name>
    <dbReference type="NCBI Taxonomy" id="1120919"/>
    <lineage>
        <taxon>Bacteria</taxon>
        <taxon>Pseudomonadati</taxon>
        <taxon>Pseudomonadota</taxon>
        <taxon>Alphaproteobacteria</taxon>
        <taxon>Acetobacterales</taxon>
        <taxon>Acetobacteraceae</taxon>
        <taxon>Acetobacter</taxon>
    </lineage>
</organism>
<gene>
    <name evidence="1" type="ORF">ANI02nite_04500</name>
</gene>
<dbReference type="Proteomes" id="UP000321635">
    <property type="component" value="Unassembled WGS sequence"/>
</dbReference>
<proteinExistence type="predicted"/>
<dbReference type="EMBL" id="BJYF01000001">
    <property type="protein sequence ID" value="GEN58566.1"/>
    <property type="molecule type" value="Genomic_DNA"/>
</dbReference>
<dbReference type="OrthoDB" id="9987214at2"/>
<evidence type="ECO:0000313" key="2">
    <source>
        <dbReference type="Proteomes" id="UP000321635"/>
    </source>
</evidence>
<name>A0A511X6I6_9PROT</name>
<sequence>MTRRKTAKDFDPQNADMEVIAQDVARTMNPNLEQIRGPSNDAGDDGLFRDTKTGRLLTVESKFVRQQNNISKGAVVNLDEAGARNGEMYGAESDGLLVTTSGDTGRGAKQAVRQAASEGRKIEIVGFTQLQNIARNPETDPDLAQRIEAALKKKARRVTSQNGDVLNGSRVITPTPRSLVAATSGQTLL</sequence>
<keyword evidence="2" id="KW-1185">Reference proteome</keyword>
<evidence type="ECO:0000313" key="1">
    <source>
        <dbReference type="EMBL" id="GEN58566.1"/>
    </source>
</evidence>
<dbReference type="AlphaFoldDB" id="A0A511X6I6"/>
<accession>A0A511X6I6</accession>